<keyword evidence="1" id="KW-0520">NAD</keyword>
<sequence>MTVDRLPTARRAAVNSARALARTPPLPKGPVPDIWGGMTRTLLSFGHGYSAQALARRLIPHGWTVIGTTRSAEKAETLAETGVEPLVWPGADLSGALDRATHILASAAPTEAGDPVLADLAGAIAARRDGIAWAGYLSTTGVYGDHAGAWVDESTPLDPATHRGRLRVAAEAEWRALDLPLHIFRLAGIYGPGRGPFAKVRAGTARRIVKPGQVFSRIHVDDIAQTLAASIARPDPGAVYNVCDNDPAPPEDVIAHAAELLGMPLPPAEDFATAEMSPMARSFYAESKKVSNRRMIEELGLSLTYPDYRSGLRALLEAGG</sequence>
<proteinExistence type="predicted"/>
<evidence type="ECO:0000313" key="3">
    <source>
        <dbReference type="Proteomes" id="UP000193900"/>
    </source>
</evidence>
<evidence type="ECO:0000313" key="2">
    <source>
        <dbReference type="EMBL" id="SLN33391.1"/>
    </source>
</evidence>
<dbReference type="CDD" id="cd05266">
    <property type="entry name" value="SDR_a4"/>
    <property type="match status" value="1"/>
</dbReference>
<keyword evidence="3" id="KW-1185">Reference proteome</keyword>
<accession>A0A1Y5SAK0</accession>
<dbReference type="SUPFAM" id="SSF51735">
    <property type="entry name" value="NAD(P)-binding Rossmann-fold domains"/>
    <property type="match status" value="1"/>
</dbReference>
<dbReference type="Gene3D" id="3.40.50.720">
    <property type="entry name" value="NAD(P)-binding Rossmann-like Domain"/>
    <property type="match status" value="1"/>
</dbReference>
<evidence type="ECO:0008006" key="4">
    <source>
        <dbReference type="Google" id="ProtNLM"/>
    </source>
</evidence>
<dbReference type="EMBL" id="FWFZ01000004">
    <property type="protein sequence ID" value="SLN33391.1"/>
    <property type="molecule type" value="Genomic_DNA"/>
</dbReference>
<protein>
    <recommendedName>
        <fullName evidence="4">NAD dependent epimerase/dehydratase family protein</fullName>
    </recommendedName>
</protein>
<dbReference type="AlphaFoldDB" id="A0A1Y5SAK0"/>
<dbReference type="PANTHER" id="PTHR43574">
    <property type="entry name" value="EPIMERASE-RELATED"/>
    <property type="match status" value="1"/>
</dbReference>
<reference evidence="2 3" key="1">
    <citation type="submission" date="2017-03" db="EMBL/GenBank/DDBJ databases">
        <authorList>
            <person name="Afonso C.L."/>
            <person name="Miller P.J."/>
            <person name="Scott M.A."/>
            <person name="Spackman E."/>
            <person name="Goraichik I."/>
            <person name="Dimitrov K.M."/>
            <person name="Suarez D.L."/>
            <person name="Swayne D.E."/>
        </authorList>
    </citation>
    <scope>NUCLEOTIDE SEQUENCE [LARGE SCALE GENOMIC DNA]</scope>
    <source>
        <strain evidence="2 3">CECT 7023</strain>
    </source>
</reference>
<evidence type="ECO:0000256" key="1">
    <source>
        <dbReference type="ARBA" id="ARBA00023027"/>
    </source>
</evidence>
<gene>
    <name evidence="2" type="ORF">ROA7023_01199</name>
</gene>
<dbReference type="Proteomes" id="UP000193900">
    <property type="component" value="Unassembled WGS sequence"/>
</dbReference>
<dbReference type="InterPro" id="IPR036291">
    <property type="entry name" value="NAD(P)-bd_dom_sf"/>
</dbReference>
<name>A0A1Y5SAK0_9RHOB</name>
<organism evidence="2 3">
    <name type="scientific">Roseisalinus antarcticus</name>
    <dbReference type="NCBI Taxonomy" id="254357"/>
    <lineage>
        <taxon>Bacteria</taxon>
        <taxon>Pseudomonadati</taxon>
        <taxon>Pseudomonadota</taxon>
        <taxon>Alphaproteobacteria</taxon>
        <taxon>Rhodobacterales</taxon>
        <taxon>Roseobacteraceae</taxon>
        <taxon>Roseisalinus</taxon>
    </lineage>
</organism>